<feature type="domain" description="Nuclear condensin complex subunit 3 C-terminal" evidence="9">
    <location>
        <begin position="525"/>
        <end position="869"/>
    </location>
</feature>
<accession>A0A6P5RZS7</accession>
<dbReference type="PANTHER" id="PTHR14418:SF5">
    <property type="entry name" value="CONDENSIN COMPLEX SUBUNIT 3"/>
    <property type="match status" value="1"/>
</dbReference>
<dbReference type="GO" id="GO:0000796">
    <property type="term" value="C:condensin complex"/>
    <property type="evidence" value="ECO:0007669"/>
    <property type="project" value="InterPro"/>
</dbReference>
<feature type="compositionally biased region" description="Polar residues" evidence="8">
    <location>
        <begin position="976"/>
        <end position="995"/>
    </location>
</feature>
<evidence type="ECO:0000256" key="4">
    <source>
        <dbReference type="ARBA" id="ARBA00022618"/>
    </source>
</evidence>
<evidence type="ECO:0000256" key="3">
    <source>
        <dbReference type="ARBA" id="ARBA00022454"/>
    </source>
</evidence>
<evidence type="ECO:0000256" key="8">
    <source>
        <dbReference type="SAM" id="MobiDB-lite"/>
    </source>
</evidence>
<keyword evidence="3" id="KW-0158">Chromosome</keyword>
<evidence type="ECO:0000256" key="2">
    <source>
        <dbReference type="ARBA" id="ARBA00006533"/>
    </source>
</evidence>
<evidence type="ECO:0000256" key="6">
    <source>
        <dbReference type="ARBA" id="ARBA00023067"/>
    </source>
</evidence>
<dbReference type="GO" id="GO:0051301">
    <property type="term" value="P:cell division"/>
    <property type="evidence" value="ECO:0007669"/>
    <property type="project" value="UniProtKB-KW"/>
</dbReference>
<name>A0A6P5RZS7_PRUAV</name>
<evidence type="ECO:0000256" key="5">
    <source>
        <dbReference type="ARBA" id="ARBA00022776"/>
    </source>
</evidence>
<keyword evidence="4" id="KW-0132">Cell division</keyword>
<dbReference type="InterPro" id="IPR025977">
    <property type="entry name" value="Cnd3_C"/>
</dbReference>
<keyword evidence="6" id="KW-0226">DNA condensation</keyword>
<evidence type="ECO:0000256" key="7">
    <source>
        <dbReference type="ARBA" id="ARBA00023306"/>
    </source>
</evidence>
<dbReference type="InterPro" id="IPR011989">
    <property type="entry name" value="ARM-like"/>
</dbReference>
<evidence type="ECO:0000259" key="9">
    <source>
        <dbReference type="Pfam" id="PF12719"/>
    </source>
</evidence>
<dbReference type="GO" id="GO:0007076">
    <property type="term" value="P:mitotic chromosome condensation"/>
    <property type="evidence" value="ECO:0007669"/>
    <property type="project" value="InterPro"/>
</dbReference>
<gene>
    <name evidence="11" type="primary">LOC110752388</name>
</gene>
<dbReference type="InterPro" id="IPR016024">
    <property type="entry name" value="ARM-type_fold"/>
</dbReference>
<comment type="subcellular location">
    <subcellularLocation>
        <location evidence="1">Chromosome</location>
    </subcellularLocation>
</comment>
<dbReference type="KEGG" id="pavi:110752388"/>
<dbReference type="Proteomes" id="UP000515124">
    <property type="component" value="Unplaced"/>
</dbReference>
<feature type="region of interest" description="Disordered" evidence="8">
    <location>
        <begin position="946"/>
        <end position="1033"/>
    </location>
</feature>
<dbReference type="GO" id="GO:0000793">
    <property type="term" value="C:condensed chromosome"/>
    <property type="evidence" value="ECO:0007669"/>
    <property type="project" value="TreeGrafter"/>
</dbReference>
<dbReference type="RefSeq" id="XP_021808719.1">
    <property type="nucleotide sequence ID" value="XM_021953027.1"/>
</dbReference>
<dbReference type="Pfam" id="PF12719">
    <property type="entry name" value="Cnd3"/>
    <property type="match status" value="1"/>
</dbReference>
<evidence type="ECO:0000313" key="10">
    <source>
        <dbReference type="Proteomes" id="UP000515124"/>
    </source>
</evidence>
<dbReference type="Gene3D" id="1.25.10.10">
    <property type="entry name" value="Leucine-rich Repeat Variant"/>
    <property type="match status" value="1"/>
</dbReference>
<protein>
    <submittedName>
        <fullName evidence="11">Condensin complex subunit 3 isoform X1</fullName>
    </submittedName>
</protein>
<proteinExistence type="inferred from homology"/>
<dbReference type="SUPFAM" id="SSF48371">
    <property type="entry name" value="ARM repeat"/>
    <property type="match status" value="1"/>
</dbReference>
<evidence type="ECO:0000256" key="1">
    <source>
        <dbReference type="ARBA" id="ARBA00004286"/>
    </source>
</evidence>
<dbReference type="AlphaFoldDB" id="A0A6P5RZS7"/>
<evidence type="ECO:0000313" key="11">
    <source>
        <dbReference type="RefSeq" id="XP_021808719.1"/>
    </source>
</evidence>
<dbReference type="GeneID" id="110752388"/>
<comment type="similarity">
    <text evidence="2">Belongs to the CND3 (condensin subunit 3) family.</text>
</comment>
<feature type="compositionally biased region" description="Acidic residues" evidence="8">
    <location>
        <begin position="1012"/>
        <end position="1033"/>
    </location>
</feature>
<keyword evidence="10" id="KW-1185">Reference proteome</keyword>
<keyword evidence="7" id="KW-0131">Cell cycle</keyword>
<keyword evidence="5" id="KW-0498">Mitosis</keyword>
<organism evidence="10 11">
    <name type="scientific">Prunus avium</name>
    <name type="common">Cherry</name>
    <name type="synonym">Cerasus avium</name>
    <dbReference type="NCBI Taxonomy" id="42229"/>
    <lineage>
        <taxon>Eukaryota</taxon>
        <taxon>Viridiplantae</taxon>
        <taxon>Streptophyta</taxon>
        <taxon>Embryophyta</taxon>
        <taxon>Tracheophyta</taxon>
        <taxon>Spermatophyta</taxon>
        <taxon>Magnoliopsida</taxon>
        <taxon>eudicotyledons</taxon>
        <taxon>Gunneridae</taxon>
        <taxon>Pentapetalae</taxon>
        <taxon>rosids</taxon>
        <taxon>fabids</taxon>
        <taxon>Rosales</taxon>
        <taxon>Rosaceae</taxon>
        <taxon>Amygdaloideae</taxon>
        <taxon>Amygdaleae</taxon>
        <taxon>Prunus</taxon>
    </lineage>
</organism>
<dbReference type="InterPro" id="IPR027165">
    <property type="entry name" value="CND3"/>
</dbReference>
<sequence>MAEAMVEEEKSLMLKIAQILNDASTSNATYNRKLKELSALRSKTSSSSLFFSAFCKTLTPLFAFQRRTASTERTVRFVSAFATARDSGPASQCNAFLEDFLRFLLPVSAAANRTHRFRACQIVSSIILQLPDDAEVSSELWDEVIDCMKLRAGDKVPVIRISAVRALSRFASDCENSDILDLFLDMLPLEQTVEVRKTIVLSLPPSNVTAQAIIDSTLDVSESVRKAAYCVLASKFPLQSLSIKHRTLILQRGLADRSVAVSNECLTLMKDEWLIKCCRGDPLELLKFLDVETYEFVGESVADALLKAGLIKVRDGENIIRQYISSSDEMTEEDSARCTPSIQLMEAEVALYWRMICRHLQMEAQAKGSDAASTMGTEAAVYAAEASDSNDLLEQILPATISDYIDLVKAHIDAGPNYRFACRQLLLLGALLDFSDATNRKVASTFVLELLHKPFDHEVDQYGDMVVIGDGINLGGDKDWAEAVSGLARKVHAASGEFEEVVLGVVEEIAQPCRERTADFMQWMHCLAVFGLCLEKARSYHCIQGRATEPAELLQSLLLPAAKHSHLEVQRIAVRCLGLFGLLEKKPSQELVKQLKVSFVKGPAPMSIIACKALFDLGMWHNLQEVDRVVGQDILSQHQDYDITSSPLNFSDTDGISNIKLLDLLYAGLIKDDWDNSLASDENESVQGALGEGFAKVLLVSENYQSMPASLHPLLLSKLITLYFSNESKDLHRLKQCLSVFFEHYPSLSANHKKCISKSFITVMRSMWPGINGNAGGSSYVVSNMRKRAVQVSRFMLQIMQAPLYKNETEDGNDTGEVPEVIEEPPLECGEEGLAIRIATEVATFSTKKTPAEKSYVSALCRILVLLHFRLSEQGAIQLIRRLLIRVAESVSAEKDLFKELRRMADHLKALDRHPDQEMSQDQANLIFGRLELDFNMDFNVSVEMPQTPAPCSTKPTRRRKQVRLEEESSDEDSSPTSVVPNNLGTVSARSQRASKTAALSKMTAKTAFRIDEDDEDEEGSEVTSDEDSDGSD</sequence>
<dbReference type="PANTHER" id="PTHR14418">
    <property type="entry name" value="CONDENSIN COMPLEX SUBUNIT 3-RELATED"/>
    <property type="match status" value="1"/>
</dbReference>
<reference evidence="11" key="1">
    <citation type="submission" date="2025-08" db="UniProtKB">
        <authorList>
            <consortium name="RefSeq"/>
        </authorList>
    </citation>
    <scope>IDENTIFICATION</scope>
</reference>